<dbReference type="Proteomes" id="UP000503162">
    <property type="component" value="Chromosome"/>
</dbReference>
<proteinExistence type="predicted"/>
<gene>
    <name evidence="1" type="ORF">G9Q37_00880</name>
</gene>
<reference evidence="1 2" key="1">
    <citation type="submission" date="2020-03" db="EMBL/GenBank/DDBJ databases">
        <title>Hydrogenophaga sp. nov. isolated from cyanobacterial mat.</title>
        <authorList>
            <person name="Thorat V."/>
            <person name="Kirdat K."/>
            <person name="Tiwarekar B."/>
            <person name="Costa E.D."/>
            <person name="Yadav A."/>
        </authorList>
    </citation>
    <scope>NUCLEOTIDE SEQUENCE [LARGE SCALE GENOMIC DNA]</scope>
    <source>
        <strain evidence="1 2">BA0156</strain>
    </source>
</reference>
<keyword evidence="2" id="KW-1185">Reference proteome</keyword>
<evidence type="ECO:0000313" key="1">
    <source>
        <dbReference type="EMBL" id="QIM50784.1"/>
    </source>
</evidence>
<organism evidence="1 2">
    <name type="scientific">Hydrogenophaga crocea</name>
    <dbReference type="NCBI Taxonomy" id="2716225"/>
    <lineage>
        <taxon>Bacteria</taxon>
        <taxon>Pseudomonadati</taxon>
        <taxon>Pseudomonadota</taxon>
        <taxon>Betaproteobacteria</taxon>
        <taxon>Burkholderiales</taxon>
        <taxon>Comamonadaceae</taxon>
        <taxon>Hydrogenophaga</taxon>
    </lineage>
</organism>
<protein>
    <submittedName>
        <fullName evidence="1">Uncharacterized protein</fullName>
    </submittedName>
</protein>
<dbReference type="RefSeq" id="WP_166223198.1">
    <property type="nucleotide sequence ID" value="NZ_CP049989.1"/>
</dbReference>
<dbReference type="KEGG" id="hcz:G9Q37_00880"/>
<dbReference type="AlphaFoldDB" id="A0A6G8IC67"/>
<name>A0A6G8IC67_9BURK</name>
<evidence type="ECO:0000313" key="2">
    <source>
        <dbReference type="Proteomes" id="UP000503162"/>
    </source>
</evidence>
<sequence length="655" mass="73788">MARVYPLRFGEQGKYELTEAALKHIFVGETAVRPVNALGKRMPEVVLSGGLHTWTGWEQLLKEHAGVVHLLEYDVDCHVDWFYARELQNGVITLKIPRRMFTGDAAAITRMPDVNYKSGYLWKTLYPLGYSEDDVIKTLAEALENLDREDSTHPTAAQPAGLLYGYALLDEPLKSMKLRIQVRGNQIQSAFPAWEQPATGNNGKPYSHSDSINFAIARSTVRHEHYARVWGSVFPSNRFSADELLRLTPAFILQRTRRDPTVRIAKWRKERETELMAHASALQLDELKRVVAYVSNFVCSKDPFGVQSNLYLHCADEIRHIEPFFNAAQLSENVAECIQVLSHYDLGHGTRLAMDAMVRFMRMAIVHTGGLNTLMFKRVLGEFVEAASGHHDKDSLREFFAALAASPCRASLYTEFDLNPFVKKNDEMGWSVIGVSEVDMELTPDHLFEFIAFNLGENYLRFSKDQRLAIAKGLHSRRDQMELVVDAMSLLSGRDFQFFMPVRLDPAQIAEKSPPAEDDLITVATDYGRMLVMYRQRVVGEDPAAYAAEVNYERAGTPEFFELIRQKHKRSFVLAMHENMLKKLIDYAAGVGYARLKTKLETTLNQLPREAIPLPKAIPAYLTQGRAQPAPFVGDTAALVQAIVGNGGDDASAIE</sequence>
<accession>A0A6G8IC67</accession>
<dbReference type="EMBL" id="CP049989">
    <property type="protein sequence ID" value="QIM50784.1"/>
    <property type="molecule type" value="Genomic_DNA"/>
</dbReference>